<feature type="active site" evidence="5 6">
    <location>
        <position position="208"/>
    </location>
</feature>
<comment type="similarity">
    <text evidence="1 4 7">Belongs to the aldehyde dehydrogenase family.</text>
</comment>
<dbReference type="GO" id="GO:0005737">
    <property type="term" value="C:cytoplasm"/>
    <property type="evidence" value="ECO:0007669"/>
    <property type="project" value="TreeGrafter"/>
</dbReference>
<dbReference type="InterPro" id="IPR015590">
    <property type="entry name" value="Aldehyde_DH_dom"/>
</dbReference>
<dbReference type="CDD" id="cd07132">
    <property type="entry name" value="ALDH_F3AB"/>
    <property type="match status" value="1"/>
</dbReference>
<evidence type="ECO:0000313" key="9">
    <source>
        <dbReference type="EMBL" id="KAK4874578.1"/>
    </source>
</evidence>
<dbReference type="PANTHER" id="PTHR43570">
    <property type="entry name" value="ALDEHYDE DEHYDROGENASE"/>
    <property type="match status" value="1"/>
</dbReference>
<organism evidence="9 10">
    <name type="scientific">Aquatica leii</name>
    <dbReference type="NCBI Taxonomy" id="1421715"/>
    <lineage>
        <taxon>Eukaryota</taxon>
        <taxon>Metazoa</taxon>
        <taxon>Ecdysozoa</taxon>
        <taxon>Arthropoda</taxon>
        <taxon>Hexapoda</taxon>
        <taxon>Insecta</taxon>
        <taxon>Pterygota</taxon>
        <taxon>Neoptera</taxon>
        <taxon>Endopterygota</taxon>
        <taxon>Coleoptera</taxon>
        <taxon>Polyphaga</taxon>
        <taxon>Elateriformia</taxon>
        <taxon>Elateroidea</taxon>
        <taxon>Lampyridae</taxon>
        <taxon>Luciolinae</taxon>
        <taxon>Aquatica</taxon>
    </lineage>
</organism>
<dbReference type="GO" id="GO:0006081">
    <property type="term" value="P:aldehyde metabolic process"/>
    <property type="evidence" value="ECO:0007669"/>
    <property type="project" value="InterPro"/>
</dbReference>
<gene>
    <name evidence="9" type="ORF">RN001_013938</name>
</gene>
<sequence length="497" mass="55543">MAENMVQTARAAFQTGKTKSVEFREKQLRGLLKLFEENTSTIVDVLAQDLHKSKQEVVILEMEMLIYDLKYMLDNLQDWAKPDRPSKTFPNWLDSLSIIKEPYGVVLIIGAWNYPFLLSLGPFIGAIAAGNCVILKPSEISSSSAKFMVDTLPKYLDNECYQVYYGGPAETTELLQHKFDYIFFTGSASIGKLVHAAANKYLTPTTLELGGKSPVYIDASANIEVVAKRLLWGKWINAGQTCIAPDYILCSKEVEKKFLAVAKNILKDWYKDNPKESPDFCRIINDKHFQRLSNLIKSGSIGIGGKTDPKDRFIEVTVLVDVKPTDAIMQEEIFGPILPIVSVNDAYEAIKFINEKDKPLAMYIFSNKKKDVRLILNNTSSGGVCVNDVIMHFAVPSLPFGGVGNSGMGSYHGKQSFDTFTHKRSCLYKNLGLLGEKLCSGRYPPYSASKISILQMLLKYRSGVSLKYLPHLVMFGLGLVTACSFKCLNKYLMDNNN</sequence>
<dbReference type="AlphaFoldDB" id="A0AAN7QDJ7"/>
<dbReference type="FunFam" id="3.40.605.10:FF:000004">
    <property type="entry name" value="Aldehyde dehydrogenase"/>
    <property type="match status" value="1"/>
</dbReference>
<dbReference type="InterPro" id="IPR012394">
    <property type="entry name" value="Aldehyde_DH_NAD(P)"/>
</dbReference>
<dbReference type="Gene3D" id="3.40.605.10">
    <property type="entry name" value="Aldehyde Dehydrogenase, Chain A, domain 1"/>
    <property type="match status" value="1"/>
</dbReference>
<evidence type="ECO:0000256" key="3">
    <source>
        <dbReference type="ARBA" id="ARBA00023027"/>
    </source>
</evidence>
<evidence type="ECO:0000313" key="10">
    <source>
        <dbReference type="Proteomes" id="UP001353858"/>
    </source>
</evidence>
<dbReference type="GO" id="GO:0004029">
    <property type="term" value="F:aldehyde dehydrogenase (NAD+) activity"/>
    <property type="evidence" value="ECO:0007669"/>
    <property type="project" value="TreeGrafter"/>
</dbReference>
<evidence type="ECO:0000256" key="7">
    <source>
        <dbReference type="RuleBase" id="RU003345"/>
    </source>
</evidence>
<dbReference type="InterPro" id="IPR016162">
    <property type="entry name" value="Ald_DH_N"/>
</dbReference>
<evidence type="ECO:0000256" key="1">
    <source>
        <dbReference type="ARBA" id="ARBA00009986"/>
    </source>
</evidence>
<evidence type="ECO:0000256" key="2">
    <source>
        <dbReference type="ARBA" id="ARBA00023002"/>
    </source>
</evidence>
<keyword evidence="3" id="KW-0520">NAD</keyword>
<dbReference type="PANTHER" id="PTHR43570:SF16">
    <property type="entry name" value="ALDEHYDE DEHYDROGENASE TYPE III, ISOFORM Q"/>
    <property type="match status" value="1"/>
</dbReference>
<keyword evidence="10" id="KW-1185">Reference proteome</keyword>
<name>A0AAN7QDJ7_9COLE</name>
<proteinExistence type="inferred from homology"/>
<dbReference type="Pfam" id="PF00171">
    <property type="entry name" value="Aldedh"/>
    <property type="match status" value="1"/>
</dbReference>
<feature type="active site" evidence="5">
    <location>
        <position position="242"/>
    </location>
</feature>
<protein>
    <recommendedName>
        <fullName evidence="4">Aldehyde dehydrogenase</fullName>
    </recommendedName>
</protein>
<evidence type="ECO:0000259" key="8">
    <source>
        <dbReference type="PROSITE" id="PS50191"/>
    </source>
</evidence>
<dbReference type="FunFam" id="3.40.309.10:FF:000003">
    <property type="entry name" value="Aldehyde dehydrogenase"/>
    <property type="match status" value="1"/>
</dbReference>
<evidence type="ECO:0000256" key="5">
    <source>
        <dbReference type="PIRSR" id="PIRSR036492-1"/>
    </source>
</evidence>
<dbReference type="InterPro" id="IPR016161">
    <property type="entry name" value="Ald_DH/histidinol_DH"/>
</dbReference>
<dbReference type="SUPFAM" id="SSF53720">
    <property type="entry name" value="ALDH-like"/>
    <property type="match status" value="1"/>
</dbReference>
<evidence type="ECO:0000256" key="6">
    <source>
        <dbReference type="PROSITE-ProRule" id="PRU10007"/>
    </source>
</evidence>
<dbReference type="EMBL" id="JARPUR010000006">
    <property type="protein sequence ID" value="KAK4874578.1"/>
    <property type="molecule type" value="Genomic_DNA"/>
</dbReference>
<dbReference type="Gene3D" id="3.40.309.10">
    <property type="entry name" value="Aldehyde Dehydrogenase, Chain A, domain 2"/>
    <property type="match status" value="1"/>
</dbReference>
<reference evidence="10" key="1">
    <citation type="submission" date="2023-01" db="EMBL/GenBank/DDBJ databases">
        <title>Key to firefly adult light organ development and bioluminescence: homeobox transcription factors regulate luciferase expression and transportation to peroxisome.</title>
        <authorList>
            <person name="Fu X."/>
        </authorList>
    </citation>
    <scope>NUCLEOTIDE SEQUENCE [LARGE SCALE GENOMIC DNA]</scope>
</reference>
<keyword evidence="2 4" id="KW-0560">Oxidoreductase</keyword>
<dbReference type="PIRSF" id="PIRSF036492">
    <property type="entry name" value="ALDH"/>
    <property type="match status" value="1"/>
</dbReference>
<comment type="caution">
    <text evidence="9">The sequence shown here is derived from an EMBL/GenBank/DDBJ whole genome shotgun (WGS) entry which is preliminary data.</text>
</comment>
<accession>A0AAN7QDJ7</accession>
<dbReference type="InterPro" id="IPR029510">
    <property type="entry name" value="Ald_DH_CS_GLU"/>
</dbReference>
<dbReference type="InterPro" id="IPR001251">
    <property type="entry name" value="CRAL-TRIO_dom"/>
</dbReference>
<dbReference type="Proteomes" id="UP001353858">
    <property type="component" value="Unassembled WGS sequence"/>
</dbReference>
<feature type="domain" description="CRAL-TRIO" evidence="8">
    <location>
        <begin position="24"/>
        <end position="173"/>
    </location>
</feature>
<evidence type="ECO:0000256" key="4">
    <source>
        <dbReference type="PIRNR" id="PIRNR036492"/>
    </source>
</evidence>
<dbReference type="InterPro" id="IPR016163">
    <property type="entry name" value="Ald_DH_C"/>
</dbReference>
<dbReference type="PROSITE" id="PS00687">
    <property type="entry name" value="ALDEHYDE_DEHYDR_GLU"/>
    <property type="match status" value="1"/>
</dbReference>
<dbReference type="PROSITE" id="PS50191">
    <property type="entry name" value="CRAL_TRIO"/>
    <property type="match status" value="1"/>
</dbReference>